<keyword evidence="9" id="KW-0812">Transmembrane</keyword>
<dbReference type="GO" id="GO:0000155">
    <property type="term" value="F:phosphorelay sensor kinase activity"/>
    <property type="evidence" value="ECO:0007669"/>
    <property type="project" value="InterPro"/>
</dbReference>
<dbReference type="PROSITE" id="PS50109">
    <property type="entry name" value="HIS_KIN"/>
    <property type="match status" value="1"/>
</dbReference>
<evidence type="ECO:0000256" key="8">
    <source>
        <dbReference type="ARBA" id="ARBA00023012"/>
    </source>
</evidence>
<dbReference type="InterPro" id="IPR003594">
    <property type="entry name" value="HATPase_dom"/>
</dbReference>
<gene>
    <name evidence="11" type="ORF">DESPIGER_0550</name>
</gene>
<comment type="catalytic activity">
    <reaction evidence="1">
        <text>ATP + protein L-histidine = ADP + protein N-phospho-L-histidine.</text>
        <dbReference type="EC" id="2.7.13.3"/>
    </reaction>
</comment>
<evidence type="ECO:0000256" key="1">
    <source>
        <dbReference type="ARBA" id="ARBA00000085"/>
    </source>
</evidence>
<dbReference type="Gene3D" id="3.30.565.10">
    <property type="entry name" value="Histidine kinase-like ATPase, C-terminal domain"/>
    <property type="match status" value="1"/>
</dbReference>
<dbReference type="InterPro" id="IPR003661">
    <property type="entry name" value="HisK_dim/P_dom"/>
</dbReference>
<dbReference type="Gene3D" id="1.10.287.130">
    <property type="match status" value="1"/>
</dbReference>
<dbReference type="Proteomes" id="UP000186323">
    <property type="component" value="Chromosome I"/>
</dbReference>
<keyword evidence="12" id="KW-1185">Reference proteome</keyword>
<dbReference type="EC" id="2.7.13.3" evidence="2"/>
<dbReference type="KEGG" id="dpg:DESPIGER_0550"/>
<dbReference type="InterPro" id="IPR036890">
    <property type="entry name" value="HATPase_C_sf"/>
</dbReference>
<protein>
    <recommendedName>
        <fullName evidence="2">histidine kinase</fullName>
        <ecNumber evidence="2">2.7.13.3</ecNumber>
    </recommendedName>
</protein>
<keyword evidence="3" id="KW-0597">Phosphoprotein</keyword>
<dbReference type="CDD" id="cd00082">
    <property type="entry name" value="HisKA"/>
    <property type="match status" value="1"/>
</dbReference>
<dbReference type="InterPro" id="IPR036097">
    <property type="entry name" value="HisK_dim/P_sf"/>
</dbReference>
<evidence type="ECO:0000256" key="4">
    <source>
        <dbReference type="ARBA" id="ARBA00022679"/>
    </source>
</evidence>
<keyword evidence="6" id="KW-0418">Kinase</keyword>
<evidence type="ECO:0000256" key="6">
    <source>
        <dbReference type="ARBA" id="ARBA00022777"/>
    </source>
</evidence>
<evidence type="ECO:0000256" key="9">
    <source>
        <dbReference type="SAM" id="Phobius"/>
    </source>
</evidence>
<dbReference type="PANTHER" id="PTHR43065:SF46">
    <property type="entry name" value="C4-DICARBOXYLATE TRANSPORT SENSOR PROTEIN DCTB"/>
    <property type="match status" value="1"/>
</dbReference>
<dbReference type="Pfam" id="PF02518">
    <property type="entry name" value="HATPase_c"/>
    <property type="match status" value="1"/>
</dbReference>
<evidence type="ECO:0000256" key="5">
    <source>
        <dbReference type="ARBA" id="ARBA00022741"/>
    </source>
</evidence>
<evidence type="ECO:0000313" key="12">
    <source>
        <dbReference type="Proteomes" id="UP000186323"/>
    </source>
</evidence>
<evidence type="ECO:0000256" key="2">
    <source>
        <dbReference type="ARBA" id="ARBA00012438"/>
    </source>
</evidence>
<feature type="transmembrane region" description="Helical" evidence="9">
    <location>
        <begin position="281"/>
        <end position="306"/>
    </location>
</feature>
<dbReference type="Pfam" id="PF00512">
    <property type="entry name" value="HisKA"/>
    <property type="match status" value="1"/>
</dbReference>
<dbReference type="EMBL" id="LT630450">
    <property type="protein sequence ID" value="SFV72438.1"/>
    <property type="molecule type" value="Genomic_DNA"/>
</dbReference>
<evidence type="ECO:0000259" key="10">
    <source>
        <dbReference type="PROSITE" id="PS50109"/>
    </source>
</evidence>
<keyword evidence="4" id="KW-0808">Transferase</keyword>
<keyword evidence="7" id="KW-0067">ATP-binding</keyword>
<keyword evidence="9" id="KW-1133">Transmembrane helix</keyword>
<dbReference type="SMART" id="SM00387">
    <property type="entry name" value="HATPase_c"/>
    <property type="match status" value="1"/>
</dbReference>
<feature type="domain" description="Histidine kinase" evidence="10">
    <location>
        <begin position="338"/>
        <end position="555"/>
    </location>
</feature>
<keyword evidence="8" id="KW-0902">Two-component regulatory system</keyword>
<evidence type="ECO:0000256" key="7">
    <source>
        <dbReference type="ARBA" id="ARBA00022840"/>
    </source>
</evidence>
<dbReference type="SUPFAM" id="SSF47384">
    <property type="entry name" value="Homodimeric domain of signal transducing histidine kinase"/>
    <property type="match status" value="1"/>
</dbReference>
<dbReference type="InterPro" id="IPR004358">
    <property type="entry name" value="Sig_transdc_His_kin-like_C"/>
</dbReference>
<organism evidence="11 12">
    <name type="scientific">Desulfovibrio piger</name>
    <dbReference type="NCBI Taxonomy" id="901"/>
    <lineage>
        <taxon>Bacteria</taxon>
        <taxon>Pseudomonadati</taxon>
        <taxon>Thermodesulfobacteriota</taxon>
        <taxon>Desulfovibrionia</taxon>
        <taxon>Desulfovibrionales</taxon>
        <taxon>Desulfovibrionaceae</taxon>
        <taxon>Desulfovibrio</taxon>
    </lineage>
</organism>
<evidence type="ECO:0000256" key="3">
    <source>
        <dbReference type="ARBA" id="ARBA00022553"/>
    </source>
</evidence>
<dbReference type="PANTHER" id="PTHR43065">
    <property type="entry name" value="SENSOR HISTIDINE KINASE"/>
    <property type="match status" value="1"/>
</dbReference>
<dbReference type="InterPro" id="IPR005467">
    <property type="entry name" value="His_kinase_dom"/>
</dbReference>
<accession>A0A1K1LG51</accession>
<dbReference type="RefSeq" id="WP_072332781.1">
    <property type="nucleotide sequence ID" value="NZ_CALJDE010000069.1"/>
</dbReference>
<sequence length="566" mass="62803">MPSTREYRRIFRRLFVTHLGLALLPLVALGIFSIDRINSIYDEKISAGIEAVCSSKHRALDTFLHERVSQIKTLAFTHGLAELRDPDRLSRIFTVMQQSGRSFVDLGIIGMDGRHISYVGPFDLRDANYVSAPWFTEVLRKGVFVSDVFMGFRNVPHFIIAVLRHEGGESFIMRATIDMEAINSLLQRVYSGERSDAFLINEQGVLQTDSRDYGRIMEQFNVTLPNVLRQGIALVPLPSQPGDSGSKEPLAAMMHLDSMPWLLVVVDDVRESLAPLHRLRIYILLFVGLGAVLVTVGAFLGTRYIVSCLAAADRKQAHIDARMLQSSKMAALGKMAAGVAHEVNNPLMLIQENAGWIRDLLQDENPGNMVNYDEIMESTDKIEKHVQRAKGITQRMLGFGRRMNPGRSEIMVNVLVDQATEFLKTEARGRNITITKDFSADVPVILSDSAQLEQVFINIIDNAIDAIGKNGSITVRTEPWENGARIYFKDTGPGMDEETMQRIFDPFFTTKAVGEGTGLGLAICFTILEKLGGRIEVSSVVGQGTTFCISLPAEPPSQPLETSEDA</sequence>
<keyword evidence="5" id="KW-0547">Nucleotide-binding</keyword>
<dbReference type="SUPFAM" id="SSF55874">
    <property type="entry name" value="ATPase domain of HSP90 chaperone/DNA topoisomerase II/histidine kinase"/>
    <property type="match status" value="1"/>
</dbReference>
<proteinExistence type="predicted"/>
<evidence type="ECO:0000313" key="11">
    <source>
        <dbReference type="EMBL" id="SFV72438.1"/>
    </source>
</evidence>
<dbReference type="OrthoDB" id="9777714at2"/>
<dbReference type="PRINTS" id="PR00344">
    <property type="entry name" value="BCTRLSENSOR"/>
</dbReference>
<dbReference type="AlphaFoldDB" id="A0A1K1LG51"/>
<name>A0A1K1LG51_9BACT</name>
<keyword evidence="9" id="KW-0472">Membrane</keyword>
<reference evidence="12" key="1">
    <citation type="submission" date="2016-10" db="EMBL/GenBank/DDBJ databases">
        <authorList>
            <person name="Wegmann U."/>
        </authorList>
    </citation>
    <scope>NUCLEOTIDE SEQUENCE [LARGE SCALE GENOMIC DNA]</scope>
</reference>
<dbReference type="SMART" id="SM00388">
    <property type="entry name" value="HisKA"/>
    <property type="match status" value="1"/>
</dbReference>
<dbReference type="GO" id="GO:0005524">
    <property type="term" value="F:ATP binding"/>
    <property type="evidence" value="ECO:0007669"/>
    <property type="project" value="UniProtKB-KW"/>
</dbReference>